<keyword evidence="2" id="KW-1185">Reference proteome</keyword>
<dbReference type="PANTHER" id="PTHR45982">
    <property type="entry name" value="REGULATOR OF CHROMOSOME CONDENSATION"/>
    <property type="match status" value="1"/>
</dbReference>
<proteinExistence type="predicted"/>
<dbReference type="Proteomes" id="UP000240904">
    <property type="component" value="Unassembled WGS sequence"/>
</dbReference>
<dbReference type="InterPro" id="IPR009091">
    <property type="entry name" value="RCC1/BLIP-II"/>
</dbReference>
<evidence type="ECO:0000313" key="1">
    <source>
        <dbReference type="EMBL" id="PSW05460.1"/>
    </source>
</evidence>
<dbReference type="Gene3D" id="2.130.10.30">
    <property type="entry name" value="Regulator of chromosome condensation 1/beta-lactamase-inhibitor protein II"/>
    <property type="match status" value="2"/>
</dbReference>
<organism evidence="1 2">
    <name type="scientific">Photobacterium lipolyticum</name>
    <dbReference type="NCBI Taxonomy" id="266810"/>
    <lineage>
        <taxon>Bacteria</taxon>
        <taxon>Pseudomonadati</taxon>
        <taxon>Pseudomonadota</taxon>
        <taxon>Gammaproteobacteria</taxon>
        <taxon>Vibrionales</taxon>
        <taxon>Vibrionaceae</taxon>
        <taxon>Photobacterium</taxon>
    </lineage>
</organism>
<dbReference type="PANTHER" id="PTHR45982:SF1">
    <property type="entry name" value="REGULATOR OF CHROMOSOME CONDENSATION"/>
    <property type="match status" value="1"/>
</dbReference>
<dbReference type="AlphaFoldDB" id="A0A2T3MZQ3"/>
<dbReference type="RefSeq" id="WP_107283100.1">
    <property type="nucleotide sequence ID" value="NZ_PYMC01000005.1"/>
</dbReference>
<accession>A0A2T3MZQ3</accession>
<evidence type="ECO:0000313" key="2">
    <source>
        <dbReference type="Proteomes" id="UP000240904"/>
    </source>
</evidence>
<dbReference type="EMBL" id="PYMC01000005">
    <property type="protein sequence ID" value="PSW05460.1"/>
    <property type="molecule type" value="Genomic_DNA"/>
</dbReference>
<protein>
    <submittedName>
        <fullName evidence="1">Uncharacterized protein</fullName>
    </submittedName>
</protein>
<gene>
    <name evidence="1" type="ORF">C9I89_09430</name>
</gene>
<reference evidence="1 2" key="1">
    <citation type="submission" date="2018-03" db="EMBL/GenBank/DDBJ databases">
        <title>Whole genome sequencing of Histamine producing bacteria.</title>
        <authorList>
            <person name="Butler K."/>
        </authorList>
    </citation>
    <scope>NUCLEOTIDE SEQUENCE [LARGE SCALE GENOMIC DNA]</scope>
    <source>
        <strain evidence="1 2">DSM 16190</strain>
    </source>
</reference>
<dbReference type="InterPro" id="IPR051553">
    <property type="entry name" value="Ran_GTPase-activating"/>
</dbReference>
<comment type="caution">
    <text evidence="1">The sequence shown here is derived from an EMBL/GenBank/DDBJ whole genome shotgun (WGS) entry which is preliminary data.</text>
</comment>
<sequence length="929" mass="99438">MKKVGIIAASVALILAGCNGDSNLNKTSPLPSSKSNNIIITAMDGYFKNAVIFNDKNNDGKWQSSEFLGLTDEFGKVEISSDFSGVLGVQTLTPDGAASIQLAKLDPTKYAGVYTIDMDRPSQPVAHEVIFFAPAKSTVISPITDLIIINVTDVNDDEMLLLAEKTVKTQLGLTSKEMLYKDFVSGGDANIELHKIAQILAETKVATPTYKDDITEIIAEAVKVVKSIAGTDKLTDPDYRPVVDGNTDTIPKENVLIKVNEDAYRFLQDQLDNAGLTTDSTDISLTYSLQNIEVRGKDGQDMFVPLFHDGDRTDQSSVKLSIVEGNHDGDNKSPQVHQLENGLLLKLYPDTNTLSLTGDVINKLGGEEFKIYAEDVSSTGDKMGQAIASFELKVARSSDDIDNKPPVVSDTVSRALQATVEAQWQLVKGTHFEQTLPLDGLFSDPENDTLILRADTSMSIDNGMTAEIVDDYVVVKGTPLKAASEDSITNKLYLFAKDIVGQELFVIIDLPDVQEPQGDTLIPTVSISSTSTSFAALKSDGSVVTWGSSNYGGDSSSVQNELVDIIKIHSSREAFAALKEDGTVITWGSSIYGGDSSSVQNELVDVKEIYSSEKAFAALKSNGSVITWGDSSNGGDSSSVESELADVKSIFSNNAAFAALRANGTVVTWGWEFGGGDSSSAKDELVNVKRITGSNEAFAALKNDGTVVTWGYPLSGSNSSSVKNELIDVREVFSTETTFAALRNDGTVVTWGNGAGADSSSVKSYLITVKDITSNWAAYAALKNDGTVVTWGQEDFGGVTTLIQDDLTDIKEIFSTSAAFAALKNDGTVVSWGHNGYGGDSSLVQSELVNVKKIVSNVGSFAALKTDGTVVSWGSDGDAKYVQDNLTNVKEIFCTDKAFAALKNDGSVITWGWRYDGGDSSSVEDELRH</sequence>
<name>A0A2T3MZQ3_9GAMM</name>
<dbReference type="OrthoDB" id="5819179at2"/>
<dbReference type="PROSITE" id="PS51257">
    <property type="entry name" value="PROKAR_LIPOPROTEIN"/>
    <property type="match status" value="1"/>
</dbReference>
<dbReference type="SUPFAM" id="SSF50985">
    <property type="entry name" value="RCC1/BLIP-II"/>
    <property type="match status" value="2"/>
</dbReference>